<name>A0A1Z1WAB5_9ACTN</name>
<evidence type="ECO:0000313" key="2">
    <source>
        <dbReference type="EMBL" id="ARX83329.1"/>
    </source>
</evidence>
<evidence type="ECO:0000313" key="3">
    <source>
        <dbReference type="Proteomes" id="UP000195880"/>
    </source>
</evidence>
<gene>
    <name evidence="2" type="ORF">SMD44_02747</name>
</gene>
<protein>
    <submittedName>
        <fullName evidence="2">Uncharacterized protein</fullName>
    </submittedName>
</protein>
<feature type="region of interest" description="Disordered" evidence="1">
    <location>
        <begin position="1"/>
        <end position="23"/>
    </location>
</feature>
<dbReference type="KEGG" id="salf:SMD44_02747"/>
<reference evidence="2 3" key="1">
    <citation type="submission" date="2017-05" db="EMBL/GenBank/DDBJ databases">
        <title>Streptomyces alboflavus Genome sequencing and assembly.</title>
        <authorList>
            <person name="Wang Y."/>
            <person name="Du B."/>
            <person name="Ding Y."/>
            <person name="Liu H."/>
            <person name="Hou Q."/>
            <person name="Liu K."/>
            <person name="Wang C."/>
            <person name="Yao L."/>
        </authorList>
    </citation>
    <scope>NUCLEOTIDE SEQUENCE [LARGE SCALE GENOMIC DNA]</scope>
    <source>
        <strain evidence="2 3">MDJK44</strain>
    </source>
</reference>
<feature type="compositionally biased region" description="Gly residues" evidence="1">
    <location>
        <begin position="73"/>
        <end position="84"/>
    </location>
</feature>
<feature type="compositionally biased region" description="Basic and acidic residues" evidence="1">
    <location>
        <begin position="1"/>
        <end position="12"/>
    </location>
</feature>
<organism evidence="2 3">
    <name type="scientific">Streptomyces alboflavus</name>
    <dbReference type="NCBI Taxonomy" id="67267"/>
    <lineage>
        <taxon>Bacteria</taxon>
        <taxon>Bacillati</taxon>
        <taxon>Actinomycetota</taxon>
        <taxon>Actinomycetes</taxon>
        <taxon>Kitasatosporales</taxon>
        <taxon>Streptomycetaceae</taxon>
        <taxon>Streptomyces</taxon>
    </lineage>
</organism>
<sequence>MVAAAEEQRYEDGAGSVGGEAAQRLVEPGLVQLDVPEPHVQARTLGTDDVEQRGHGAAGAGIATAVGHEEEGGGGGAGRGGGADGVRSAGPVESDVPEAGAQLAGDAADELVGGVEEGRGVEGGCGIR</sequence>
<accession>A0A1Z1WAB5</accession>
<keyword evidence="3" id="KW-1185">Reference proteome</keyword>
<evidence type="ECO:0000256" key="1">
    <source>
        <dbReference type="SAM" id="MobiDB-lite"/>
    </source>
</evidence>
<dbReference type="EMBL" id="CP021748">
    <property type="protein sequence ID" value="ARX83329.1"/>
    <property type="molecule type" value="Genomic_DNA"/>
</dbReference>
<dbReference type="Proteomes" id="UP000195880">
    <property type="component" value="Chromosome"/>
</dbReference>
<proteinExistence type="predicted"/>
<feature type="region of interest" description="Disordered" evidence="1">
    <location>
        <begin position="67"/>
        <end position="96"/>
    </location>
</feature>
<dbReference type="AlphaFoldDB" id="A0A1Z1WAB5"/>